<proteinExistence type="predicted"/>
<dbReference type="Proteomes" id="UP000295411">
    <property type="component" value="Unassembled WGS sequence"/>
</dbReference>
<dbReference type="InterPro" id="IPR001646">
    <property type="entry name" value="5peptide_repeat"/>
</dbReference>
<keyword evidence="2" id="KW-1185">Reference proteome</keyword>
<dbReference type="OrthoDB" id="154708at2"/>
<evidence type="ECO:0000313" key="1">
    <source>
        <dbReference type="EMBL" id="TDK27957.1"/>
    </source>
</evidence>
<gene>
    <name evidence="1" type="ORF">E2F48_02270</name>
</gene>
<evidence type="ECO:0000313" key="2">
    <source>
        <dbReference type="Proteomes" id="UP000295411"/>
    </source>
</evidence>
<reference evidence="1 2" key="1">
    <citation type="submission" date="2019-03" db="EMBL/GenBank/DDBJ databases">
        <title>Arthrobacter sp. nov., an bacterium isolated from biocrust in Mu Us Desert.</title>
        <authorList>
            <person name="Lixiong L."/>
        </authorList>
    </citation>
    <scope>NUCLEOTIDE SEQUENCE [LARGE SCALE GENOMIC DNA]</scope>
    <source>
        <strain evidence="1 2">SLN-3</strain>
    </source>
</reference>
<name>A0A4R5U2V2_9MICC</name>
<dbReference type="AlphaFoldDB" id="A0A4R5U2V2"/>
<dbReference type="PANTHER" id="PTHR14136">
    <property type="entry name" value="BTB_POZ DOMAIN-CONTAINING PROTEIN KCTD9"/>
    <property type="match status" value="1"/>
</dbReference>
<protein>
    <submittedName>
        <fullName evidence="1">Pentapeptide repeat-containing protein</fullName>
    </submittedName>
</protein>
<dbReference type="SUPFAM" id="SSF141571">
    <property type="entry name" value="Pentapeptide repeat-like"/>
    <property type="match status" value="1"/>
</dbReference>
<dbReference type="EMBL" id="SMTK01000001">
    <property type="protein sequence ID" value="TDK27957.1"/>
    <property type="molecule type" value="Genomic_DNA"/>
</dbReference>
<accession>A0A4R5U2V2</accession>
<dbReference type="Gene3D" id="2.160.20.80">
    <property type="entry name" value="E3 ubiquitin-protein ligase SopA"/>
    <property type="match status" value="1"/>
</dbReference>
<dbReference type="Pfam" id="PF00805">
    <property type="entry name" value="Pentapeptide"/>
    <property type="match status" value="1"/>
</dbReference>
<comment type="caution">
    <text evidence="1">The sequence shown here is derived from an EMBL/GenBank/DDBJ whole genome shotgun (WGS) entry which is preliminary data.</text>
</comment>
<sequence>MGTAPTPATDSPSVLDRNSLHPDCTNCFALCCTALGFSRSADFAVDKPAGSPCRNLAADFSCTIHGALRPRGFRGCAVFDCFGAGQRVSQDLFGGISWAAEAESGRNMFAAFNTARQLHEMLWYLIEAQDRTFDPEARQRAGRLRMMIEAALGSGVQRLLGLDVKEVHASVRAVLIDISEEVRMSYSAAGREHLDAGLAPGADLIGRNLRSRRLCGADLRGAYLIAADLRFSDLSGADLLGADLRDARLDGADLSRSLYLTQGQLDAAGGSRATRLPADLTLPGHWEGG</sequence>
<dbReference type="PANTHER" id="PTHR14136:SF37">
    <property type="entry name" value="PENTAPEPTIDE REPEAT-CONTAINING PROTEIN"/>
    <property type="match status" value="1"/>
</dbReference>
<organism evidence="1 2">
    <name type="scientific">Arthrobacter crusticola</name>
    <dbReference type="NCBI Taxonomy" id="2547960"/>
    <lineage>
        <taxon>Bacteria</taxon>
        <taxon>Bacillati</taxon>
        <taxon>Actinomycetota</taxon>
        <taxon>Actinomycetes</taxon>
        <taxon>Micrococcales</taxon>
        <taxon>Micrococcaceae</taxon>
        <taxon>Arthrobacter</taxon>
    </lineage>
</organism>
<dbReference type="InterPro" id="IPR051082">
    <property type="entry name" value="Pentapeptide-BTB/POZ_domain"/>
</dbReference>
<dbReference type="RefSeq" id="WP_133402370.1">
    <property type="nucleotide sequence ID" value="NZ_SMTK01000001.1"/>
</dbReference>